<name>A0A371HG96_MUCPR</name>
<evidence type="ECO:0000313" key="3">
    <source>
        <dbReference type="Proteomes" id="UP000257109"/>
    </source>
</evidence>
<proteinExistence type="predicted"/>
<feature type="signal peptide" evidence="1">
    <location>
        <begin position="1"/>
        <end position="19"/>
    </location>
</feature>
<dbReference type="Proteomes" id="UP000257109">
    <property type="component" value="Unassembled WGS sequence"/>
</dbReference>
<feature type="chain" id="PRO_5016876614" evidence="1">
    <location>
        <begin position="20"/>
        <end position="113"/>
    </location>
</feature>
<keyword evidence="1" id="KW-0732">Signal</keyword>
<accession>A0A371HG96</accession>
<evidence type="ECO:0000256" key="1">
    <source>
        <dbReference type="SAM" id="SignalP"/>
    </source>
</evidence>
<sequence length="113" mass="12724">MSKGAFTCILLIIRPLLDGIHFTKLFSQDNAFFTTPVSVEDVKKVVWNCDRKLFPPNQDVILPQPYVLNEVVLLNEVVNMAKKIHKGILKRDTLVARGGSARAEIILLSYICI</sequence>
<evidence type="ECO:0000313" key="2">
    <source>
        <dbReference type="EMBL" id="RDY01744.1"/>
    </source>
</evidence>
<dbReference type="AlphaFoldDB" id="A0A371HG96"/>
<comment type="caution">
    <text evidence="2">The sequence shown here is derived from an EMBL/GenBank/DDBJ whole genome shotgun (WGS) entry which is preliminary data.</text>
</comment>
<protein>
    <submittedName>
        <fullName evidence="2">Uncharacterized protein</fullName>
    </submittedName>
</protein>
<dbReference type="EMBL" id="QJKJ01002698">
    <property type="protein sequence ID" value="RDY01744.1"/>
    <property type="molecule type" value="Genomic_DNA"/>
</dbReference>
<gene>
    <name evidence="2" type="ORF">CR513_14891</name>
</gene>
<keyword evidence="3" id="KW-1185">Reference proteome</keyword>
<reference evidence="2" key="1">
    <citation type="submission" date="2018-05" db="EMBL/GenBank/DDBJ databases">
        <title>Draft genome of Mucuna pruriens seed.</title>
        <authorList>
            <person name="Nnadi N.E."/>
            <person name="Vos R."/>
            <person name="Hasami M.H."/>
            <person name="Devisetty U.K."/>
            <person name="Aguiy J.C."/>
        </authorList>
    </citation>
    <scope>NUCLEOTIDE SEQUENCE [LARGE SCALE GENOMIC DNA]</scope>
    <source>
        <strain evidence="2">JCA_2017</strain>
    </source>
</reference>
<feature type="non-terminal residue" evidence="2">
    <location>
        <position position="1"/>
    </location>
</feature>
<organism evidence="2 3">
    <name type="scientific">Mucuna pruriens</name>
    <name type="common">Velvet bean</name>
    <name type="synonym">Dolichos pruriens</name>
    <dbReference type="NCBI Taxonomy" id="157652"/>
    <lineage>
        <taxon>Eukaryota</taxon>
        <taxon>Viridiplantae</taxon>
        <taxon>Streptophyta</taxon>
        <taxon>Embryophyta</taxon>
        <taxon>Tracheophyta</taxon>
        <taxon>Spermatophyta</taxon>
        <taxon>Magnoliopsida</taxon>
        <taxon>eudicotyledons</taxon>
        <taxon>Gunneridae</taxon>
        <taxon>Pentapetalae</taxon>
        <taxon>rosids</taxon>
        <taxon>fabids</taxon>
        <taxon>Fabales</taxon>
        <taxon>Fabaceae</taxon>
        <taxon>Papilionoideae</taxon>
        <taxon>50 kb inversion clade</taxon>
        <taxon>NPAAA clade</taxon>
        <taxon>indigoferoid/millettioid clade</taxon>
        <taxon>Phaseoleae</taxon>
        <taxon>Mucuna</taxon>
    </lineage>
</organism>